<proteinExistence type="predicted"/>
<accession>A0YHS4</accession>
<dbReference type="Gene3D" id="3.10.180.10">
    <property type="entry name" value="2,3-Dihydroxybiphenyl 1,2-Dioxygenase, domain 1"/>
    <property type="match status" value="1"/>
</dbReference>
<dbReference type="InterPro" id="IPR050383">
    <property type="entry name" value="GlyoxalaseI/FosfomycinResist"/>
</dbReference>
<dbReference type="InterPro" id="IPR029068">
    <property type="entry name" value="Glyas_Bleomycin-R_OHBP_Dase"/>
</dbReference>
<evidence type="ECO:0000259" key="1">
    <source>
        <dbReference type="PROSITE" id="PS51819"/>
    </source>
</evidence>
<protein>
    <submittedName>
        <fullName evidence="2">Putative ring-cleaving dioxygenase</fullName>
    </submittedName>
</protein>
<evidence type="ECO:0000313" key="3">
    <source>
        <dbReference type="Proteomes" id="UP000004931"/>
    </source>
</evidence>
<dbReference type="PANTHER" id="PTHR21366">
    <property type="entry name" value="GLYOXALASE FAMILY PROTEIN"/>
    <property type="match status" value="1"/>
</dbReference>
<gene>
    <name evidence="2" type="ORF">GP2143_12431</name>
</gene>
<feature type="domain" description="VOC" evidence="1">
    <location>
        <begin position="6"/>
        <end position="133"/>
    </location>
</feature>
<name>A0YHS4_9GAMM</name>
<dbReference type="PANTHER" id="PTHR21366:SF14">
    <property type="entry name" value="GLYOXALASE DOMAIN-CONTAINING PROTEIN 5"/>
    <property type="match status" value="1"/>
</dbReference>
<dbReference type="AlphaFoldDB" id="A0YHS4"/>
<dbReference type="eggNOG" id="COG0346">
    <property type="taxonomic scope" value="Bacteria"/>
</dbReference>
<dbReference type="Pfam" id="PF00903">
    <property type="entry name" value="Glyoxalase"/>
    <property type="match status" value="1"/>
</dbReference>
<dbReference type="InterPro" id="IPR004360">
    <property type="entry name" value="Glyas_Fos-R_dOase_dom"/>
</dbReference>
<keyword evidence="2" id="KW-0560">Oxidoreductase</keyword>
<sequence length="134" mass="14929">MIKIAAIDHIVLRTSHLESMLYFYCKILGCEIERKLPQQTGLTQLRAGSALIDLVTIDSQLGRVGGGPPSAKENNVDHFCLQIMPISEHDMRQHLNSFGIETGDFIKRYGAQGFGNSIYILDPDGNTVELRVQQ</sequence>
<keyword evidence="2" id="KW-0223">Dioxygenase</keyword>
<organism evidence="2 3">
    <name type="scientific">marine gamma proteobacterium HTCC2143</name>
    <dbReference type="NCBI Taxonomy" id="247633"/>
    <lineage>
        <taxon>Bacteria</taxon>
        <taxon>Pseudomonadati</taxon>
        <taxon>Pseudomonadota</taxon>
        <taxon>Gammaproteobacteria</taxon>
        <taxon>Cellvibrionales</taxon>
        <taxon>Spongiibacteraceae</taxon>
        <taxon>BD1-7 clade</taxon>
    </lineage>
</organism>
<comment type="caution">
    <text evidence="2">The sequence shown here is derived from an EMBL/GenBank/DDBJ whole genome shotgun (WGS) entry which is preliminary data.</text>
</comment>
<dbReference type="InterPro" id="IPR037523">
    <property type="entry name" value="VOC_core"/>
</dbReference>
<dbReference type="OrthoDB" id="9812656at2"/>
<evidence type="ECO:0000313" key="2">
    <source>
        <dbReference type="EMBL" id="EAW29620.1"/>
    </source>
</evidence>
<dbReference type="GO" id="GO:0051213">
    <property type="term" value="F:dioxygenase activity"/>
    <property type="evidence" value="ECO:0007669"/>
    <property type="project" value="UniProtKB-KW"/>
</dbReference>
<dbReference type="Proteomes" id="UP000004931">
    <property type="component" value="Unassembled WGS sequence"/>
</dbReference>
<dbReference type="EMBL" id="AAVT01000022">
    <property type="protein sequence ID" value="EAW29620.1"/>
    <property type="molecule type" value="Genomic_DNA"/>
</dbReference>
<dbReference type="PROSITE" id="PS51819">
    <property type="entry name" value="VOC"/>
    <property type="match status" value="1"/>
</dbReference>
<dbReference type="SUPFAM" id="SSF54593">
    <property type="entry name" value="Glyoxalase/Bleomycin resistance protein/Dihydroxybiphenyl dioxygenase"/>
    <property type="match status" value="1"/>
</dbReference>
<reference evidence="2 3" key="1">
    <citation type="journal article" date="2010" name="J. Bacteriol.">
        <title>Genome sequence of the oligotrophic marine Gammaproteobacterium HTCC2143, isolated from the Oregon Coast.</title>
        <authorList>
            <person name="Oh H.M."/>
            <person name="Kang I."/>
            <person name="Ferriera S."/>
            <person name="Giovannoni S.J."/>
            <person name="Cho J.C."/>
        </authorList>
    </citation>
    <scope>NUCLEOTIDE SEQUENCE [LARGE SCALE GENOMIC DNA]</scope>
    <source>
        <strain evidence="2 3">HTCC2143</strain>
    </source>
</reference>
<dbReference type="STRING" id="247633.GP2143_12431"/>
<keyword evidence="3" id="KW-1185">Reference proteome</keyword>